<feature type="transmembrane region" description="Helical" evidence="1">
    <location>
        <begin position="20"/>
        <end position="40"/>
    </location>
</feature>
<proteinExistence type="predicted"/>
<accession>A0AA43KEV5</accession>
<gene>
    <name evidence="2" type="ORF">NWP23_10635</name>
</gene>
<name>A0AA43KEV5_9CYAN</name>
<dbReference type="InterPro" id="IPR032585">
    <property type="entry name" value="DUF4912"/>
</dbReference>
<dbReference type="AlphaFoldDB" id="A0AA43KEV5"/>
<evidence type="ECO:0000313" key="2">
    <source>
        <dbReference type="EMBL" id="MDH6064214.1"/>
    </source>
</evidence>
<dbReference type="RefSeq" id="WP_280700728.1">
    <property type="nucleotide sequence ID" value="NZ_JANQDL010000074.1"/>
</dbReference>
<keyword evidence="1" id="KW-0812">Transmembrane</keyword>
<dbReference type="Proteomes" id="UP001159370">
    <property type="component" value="Unassembled WGS sequence"/>
</dbReference>
<comment type="caution">
    <text evidence="2">The sequence shown here is derived from an EMBL/GenBank/DDBJ whole genome shotgun (WGS) entry which is preliminary data.</text>
</comment>
<keyword evidence="1" id="KW-1133">Transmembrane helix</keyword>
<keyword evidence="1" id="KW-0472">Membrane</keyword>
<protein>
    <submittedName>
        <fullName evidence="2">DUF4912 domain-containing protein</fullName>
    </submittedName>
</protein>
<dbReference type="Pfam" id="PF16258">
    <property type="entry name" value="DUF4912"/>
    <property type="match status" value="4"/>
</dbReference>
<evidence type="ECO:0000313" key="3">
    <source>
        <dbReference type="Proteomes" id="UP001159370"/>
    </source>
</evidence>
<reference evidence="2 3" key="1">
    <citation type="journal article" date="2023" name="J. Phycol.">
        <title>Chrysosporum ovalisporum is synonymous with the true-branching cyanobacterium Umezakia natans (Nostocales/Aphanizomenonaceae).</title>
        <authorList>
            <person name="McGregor G.B."/>
            <person name="Sendall B.C."/>
            <person name="Niiyama Y."/>
            <person name="Tuji A."/>
            <person name="Willis A."/>
        </authorList>
    </citation>
    <scope>NUCLEOTIDE SEQUENCE [LARGE SCALE GENOMIC DNA]</scope>
    <source>
        <strain evidence="2 3">FSS-62</strain>
    </source>
</reference>
<dbReference type="EMBL" id="JANQDL010000074">
    <property type="protein sequence ID" value="MDH6064214.1"/>
    <property type="molecule type" value="Genomic_DNA"/>
</dbReference>
<sequence>MWQQEKKESAIVRSAVPEAIVSLALFLSLATTPMAAFLFVSTPVLARSATENETLSDEPNYLDSRSLVHTYKQNPNLKANFLGFALASQQAIKVARGTAIAQGEAPSNTEATSESNQQQPLETIPNTEATSESNQQQPLETIFNLEELPRWWFLLPTAAIFGLLMWVFQSRLWVIEAKNSTPDPNANASSENEVAINDTNLTSSADEPLAGTADHDADLAPEAKAAISSVVRDNINNQKSLETNNLSNVTSLESFDDQSPWDMEAPADVVNIPYPQLPDLSQPISEESKAAEVLLDSEAENYKSKDFSEETAEQPQIELNQNTNLAGDIDNTSQLNNDNETILTLSIEEVISSDPTLSDITEDILNVVADAAEPTNCETDIFADGATFVETDMGSSVGNQSHLECEGEMLSDAIEGAVFNFDGERSIALKPRNSQWAYVSWYLDKRCQQALETNGISQLALRLYDVTDLDLSYQTPELVHQYELESGEVEKYIPIPRSSSDYISEIGYLTQDDCWVRIARSERVRVFYTPLQDTTEEPLFSLDGERSITLKPRSFQWAYVSWYIDRTCQESLETNGILQLALRLYDVTDLDLSYQRPELVQQYELESKEVEKYIPIPQSNSDYIAEIGYVTQGHCPGRSAGGNSWVTIARSARVRAFYTLLQDTIEEPLFNLDGEQSITLKSRNSQWAYASWYIDQTGQEALETNGISQLALRLYDVTDLDLSYQRPELIQQYELELARKEKYIAIPQSDRDYIAEIGYVIRGDIWVSISRSERIRVFGIPLTDTRDENIPTTEITSVDLPSTNNESKILLKPRTPKWAYAIWYISTNDQQTLENKNISQLYLRLYDVTDLDLSYQTPKLVRQYECDEITSDRYVGIPAVDHDYIAEIGYVTKGDCAEPTSEGNHWEMIVRSERIRVFRRPQPDFWFITDTELIIHGSTEPSATVNISGKPIKIRSDGTFHLRLPCSKNLIDYMMTAIAANGEQSTTIRKKFSQEDLES</sequence>
<evidence type="ECO:0000256" key="1">
    <source>
        <dbReference type="SAM" id="Phobius"/>
    </source>
</evidence>
<feature type="transmembrane region" description="Helical" evidence="1">
    <location>
        <begin position="151"/>
        <end position="168"/>
    </location>
</feature>
<organism evidence="2 3">
    <name type="scientific">Umezakia ovalisporum FSS-62</name>
    <dbReference type="NCBI Taxonomy" id="2971776"/>
    <lineage>
        <taxon>Bacteria</taxon>
        <taxon>Bacillati</taxon>
        <taxon>Cyanobacteriota</taxon>
        <taxon>Cyanophyceae</taxon>
        <taxon>Nostocales</taxon>
        <taxon>Nodulariaceae</taxon>
        <taxon>Umezakia</taxon>
    </lineage>
</organism>